<dbReference type="Ensembl" id="ENSLLET00000014941.1">
    <property type="protein sequence ID" value="ENSLLEP00000014378.1"/>
    <property type="gene ID" value="ENSLLEG00000009140.1"/>
</dbReference>
<dbReference type="InterPro" id="IPR011009">
    <property type="entry name" value="Kinase-like_dom_sf"/>
</dbReference>
<evidence type="ECO:0000256" key="1">
    <source>
        <dbReference type="ARBA" id="ARBA00022741"/>
    </source>
</evidence>
<dbReference type="FunFam" id="1.10.510.10:FF:001192">
    <property type="entry name" value="SH3 domain-binding kinase 1"/>
    <property type="match status" value="1"/>
</dbReference>
<evidence type="ECO:0000256" key="2">
    <source>
        <dbReference type="ARBA" id="ARBA00022840"/>
    </source>
</evidence>
<dbReference type="InterPro" id="IPR000719">
    <property type="entry name" value="Prot_kinase_dom"/>
</dbReference>
<keyword evidence="4" id="KW-0723">Serine/threonine-protein kinase</keyword>
<dbReference type="PROSITE" id="PS00108">
    <property type="entry name" value="PROTEIN_KINASE_ST"/>
    <property type="match status" value="1"/>
</dbReference>
<dbReference type="GO" id="GO:0005524">
    <property type="term" value="F:ATP binding"/>
    <property type="evidence" value="ECO:0007669"/>
    <property type="project" value="UniProtKB-UniRule"/>
</dbReference>
<dbReference type="PROSITE" id="PS50011">
    <property type="entry name" value="PROTEIN_KINASE_DOM"/>
    <property type="match status" value="1"/>
</dbReference>
<keyword evidence="5" id="KW-0472">Membrane</keyword>
<dbReference type="Pfam" id="PF00069">
    <property type="entry name" value="Pkinase"/>
    <property type="match status" value="1"/>
</dbReference>
<accession>A0A8C5MK30</accession>
<keyword evidence="4" id="KW-0808">Transferase</keyword>
<dbReference type="PROSITE" id="PS00107">
    <property type="entry name" value="PROTEIN_KINASE_ATP"/>
    <property type="match status" value="1"/>
</dbReference>
<comment type="similarity">
    <text evidence="4">Belongs to the protein kinase superfamily.</text>
</comment>
<evidence type="ECO:0000256" key="3">
    <source>
        <dbReference type="PROSITE-ProRule" id="PRU10141"/>
    </source>
</evidence>
<feature type="domain" description="Protein kinase" evidence="6">
    <location>
        <begin position="72"/>
        <end position="337"/>
    </location>
</feature>
<feature type="binding site" evidence="3">
    <location>
        <position position="105"/>
    </location>
    <ligand>
        <name>ATP</name>
        <dbReference type="ChEBI" id="CHEBI:30616"/>
    </ligand>
</feature>
<dbReference type="Proteomes" id="UP000694569">
    <property type="component" value="Unplaced"/>
</dbReference>
<dbReference type="PANTHER" id="PTHR24359">
    <property type="entry name" value="SERINE/THREONINE-PROTEIN KINASE SBK1"/>
    <property type="match status" value="1"/>
</dbReference>
<dbReference type="OrthoDB" id="6513151at2759"/>
<dbReference type="AlphaFoldDB" id="A0A8C5MK30"/>
<feature type="transmembrane region" description="Helical" evidence="5">
    <location>
        <begin position="252"/>
        <end position="271"/>
    </location>
</feature>
<evidence type="ECO:0000313" key="7">
    <source>
        <dbReference type="Ensembl" id="ENSLLEP00000014378.1"/>
    </source>
</evidence>
<dbReference type="InterPro" id="IPR017441">
    <property type="entry name" value="Protein_kinase_ATP_BS"/>
</dbReference>
<sequence length="355" mass="40688">MEAGNLDELWIREEQAGGFRGWSKYRPGSVHWRKEVANIMNLHDRRKSHHYLEEMLLITSQNLPVIAVKDNYTIVKELGSGSYGHVLLALNQDRGNVMALKFIRKSTTDLRVFLIEYCVSLNLAAHPCIIGTFGIAFQTESHYVFAQELAADNLFSLMKPQVGVPEMSVKRCAIQLSSALEYMHTKEIIHRDIKPENVLIFDNECRQIKLTDFGLSCTKGTSVESMPENLPYTAPEMCILGASDKLIAHKSLDIWAFGVLIFCILTGYFPWNSAETTDKNYKEYAKWHRSSRIFQIPSQWKLFSTEAQEMLKKLVAPEPTKRCSSKEVMNYLKSPWKPTPKNNITYKGRLGYCKY</sequence>
<reference evidence="7" key="2">
    <citation type="submission" date="2025-09" db="UniProtKB">
        <authorList>
            <consortium name="Ensembl"/>
        </authorList>
    </citation>
    <scope>IDENTIFICATION</scope>
</reference>
<keyword evidence="2 3" id="KW-0067">ATP-binding</keyword>
<evidence type="ECO:0000313" key="8">
    <source>
        <dbReference type="Proteomes" id="UP000694569"/>
    </source>
</evidence>
<keyword evidence="1 3" id="KW-0547">Nucleotide-binding</keyword>
<reference evidence="7" key="1">
    <citation type="submission" date="2025-08" db="UniProtKB">
        <authorList>
            <consortium name="Ensembl"/>
        </authorList>
    </citation>
    <scope>IDENTIFICATION</scope>
</reference>
<protein>
    <recommendedName>
        <fullName evidence="6">Protein kinase domain-containing protein</fullName>
    </recommendedName>
</protein>
<evidence type="ECO:0000256" key="5">
    <source>
        <dbReference type="SAM" id="Phobius"/>
    </source>
</evidence>
<dbReference type="InterPro" id="IPR008271">
    <property type="entry name" value="Ser/Thr_kinase_AS"/>
</dbReference>
<organism evidence="7 8">
    <name type="scientific">Leptobrachium leishanense</name>
    <name type="common">Leishan spiny toad</name>
    <dbReference type="NCBI Taxonomy" id="445787"/>
    <lineage>
        <taxon>Eukaryota</taxon>
        <taxon>Metazoa</taxon>
        <taxon>Chordata</taxon>
        <taxon>Craniata</taxon>
        <taxon>Vertebrata</taxon>
        <taxon>Euteleostomi</taxon>
        <taxon>Amphibia</taxon>
        <taxon>Batrachia</taxon>
        <taxon>Anura</taxon>
        <taxon>Pelobatoidea</taxon>
        <taxon>Megophryidae</taxon>
        <taxon>Leptobrachium</taxon>
    </lineage>
</organism>
<keyword evidence="5" id="KW-1133">Transmembrane helix</keyword>
<dbReference type="Gene3D" id="1.10.510.10">
    <property type="entry name" value="Transferase(Phosphotransferase) domain 1"/>
    <property type="match status" value="1"/>
</dbReference>
<dbReference type="SUPFAM" id="SSF56112">
    <property type="entry name" value="Protein kinase-like (PK-like)"/>
    <property type="match status" value="1"/>
</dbReference>
<name>A0A8C5MK30_9ANUR</name>
<keyword evidence="4" id="KW-0418">Kinase</keyword>
<keyword evidence="8" id="KW-1185">Reference proteome</keyword>
<dbReference type="GeneTree" id="ENSGT00940000166296"/>
<evidence type="ECO:0000259" key="6">
    <source>
        <dbReference type="PROSITE" id="PS50011"/>
    </source>
</evidence>
<dbReference type="SMART" id="SM00220">
    <property type="entry name" value="S_TKc"/>
    <property type="match status" value="1"/>
</dbReference>
<dbReference type="PANTHER" id="PTHR24359:SF38">
    <property type="entry name" value="PROTEIN KINASE DOMAIN-CONTAINING PROTEIN"/>
    <property type="match status" value="1"/>
</dbReference>
<evidence type="ECO:0000256" key="4">
    <source>
        <dbReference type="RuleBase" id="RU000304"/>
    </source>
</evidence>
<proteinExistence type="inferred from homology"/>
<dbReference type="GO" id="GO:0004674">
    <property type="term" value="F:protein serine/threonine kinase activity"/>
    <property type="evidence" value="ECO:0007669"/>
    <property type="project" value="UniProtKB-KW"/>
</dbReference>
<keyword evidence="5" id="KW-0812">Transmembrane</keyword>